<feature type="signal peptide" evidence="1">
    <location>
        <begin position="1"/>
        <end position="30"/>
    </location>
</feature>
<organism evidence="2 3">
    <name type="scientific">Laccaria amethystina LaAM-08-1</name>
    <dbReference type="NCBI Taxonomy" id="1095629"/>
    <lineage>
        <taxon>Eukaryota</taxon>
        <taxon>Fungi</taxon>
        <taxon>Dikarya</taxon>
        <taxon>Basidiomycota</taxon>
        <taxon>Agaricomycotina</taxon>
        <taxon>Agaricomycetes</taxon>
        <taxon>Agaricomycetidae</taxon>
        <taxon>Agaricales</taxon>
        <taxon>Agaricineae</taxon>
        <taxon>Hydnangiaceae</taxon>
        <taxon>Laccaria</taxon>
    </lineage>
</organism>
<gene>
    <name evidence="2" type="ORF">K443DRAFT_372673</name>
</gene>
<name>A0A0C9X8T1_9AGAR</name>
<evidence type="ECO:0000313" key="2">
    <source>
        <dbReference type="EMBL" id="KIJ94001.1"/>
    </source>
</evidence>
<dbReference type="Proteomes" id="UP000054477">
    <property type="component" value="Unassembled WGS sequence"/>
</dbReference>
<protein>
    <submittedName>
        <fullName evidence="2">Unplaced genomic scaffold K443scaffold_279, whole genome shotgun sequence</fullName>
    </submittedName>
</protein>
<reference evidence="3" key="2">
    <citation type="submission" date="2015-01" db="EMBL/GenBank/DDBJ databases">
        <title>Evolutionary Origins and Diversification of the Mycorrhizal Mutualists.</title>
        <authorList>
            <consortium name="DOE Joint Genome Institute"/>
            <consortium name="Mycorrhizal Genomics Consortium"/>
            <person name="Kohler A."/>
            <person name="Kuo A."/>
            <person name="Nagy L.G."/>
            <person name="Floudas D."/>
            <person name="Copeland A."/>
            <person name="Barry K.W."/>
            <person name="Cichocki N."/>
            <person name="Veneault-Fourrey C."/>
            <person name="LaButti K."/>
            <person name="Lindquist E.A."/>
            <person name="Lipzen A."/>
            <person name="Lundell T."/>
            <person name="Morin E."/>
            <person name="Murat C."/>
            <person name="Riley R."/>
            <person name="Ohm R."/>
            <person name="Sun H."/>
            <person name="Tunlid A."/>
            <person name="Henrissat B."/>
            <person name="Grigoriev I.V."/>
            <person name="Hibbett D.S."/>
            <person name="Martin F."/>
        </authorList>
    </citation>
    <scope>NUCLEOTIDE SEQUENCE [LARGE SCALE GENOMIC DNA]</scope>
    <source>
        <strain evidence="3">LaAM-08-1</strain>
    </source>
</reference>
<reference evidence="2 3" key="1">
    <citation type="submission" date="2014-04" db="EMBL/GenBank/DDBJ databases">
        <authorList>
            <consortium name="DOE Joint Genome Institute"/>
            <person name="Kuo A."/>
            <person name="Kohler A."/>
            <person name="Nagy L.G."/>
            <person name="Floudas D."/>
            <person name="Copeland A."/>
            <person name="Barry K.W."/>
            <person name="Cichocki N."/>
            <person name="Veneault-Fourrey C."/>
            <person name="LaButti K."/>
            <person name="Lindquist E.A."/>
            <person name="Lipzen A."/>
            <person name="Lundell T."/>
            <person name="Morin E."/>
            <person name="Murat C."/>
            <person name="Sun H."/>
            <person name="Tunlid A."/>
            <person name="Henrissat B."/>
            <person name="Grigoriev I.V."/>
            <person name="Hibbett D.S."/>
            <person name="Martin F."/>
            <person name="Nordberg H.P."/>
            <person name="Cantor M.N."/>
            <person name="Hua S.X."/>
        </authorList>
    </citation>
    <scope>NUCLEOTIDE SEQUENCE [LARGE SCALE GENOMIC DNA]</scope>
    <source>
        <strain evidence="2 3">LaAM-08-1</strain>
    </source>
</reference>
<evidence type="ECO:0000256" key="1">
    <source>
        <dbReference type="SAM" id="SignalP"/>
    </source>
</evidence>
<accession>A0A0C9X8T1</accession>
<sequence>MHCPTFLANIGKLGLKFFALRGILLGSVHQANLQFAEVKSTSALTSSLSTKYQVNHPPCRLLGVVGFITVDPQAINYFQ</sequence>
<evidence type="ECO:0000313" key="3">
    <source>
        <dbReference type="Proteomes" id="UP000054477"/>
    </source>
</evidence>
<dbReference type="AlphaFoldDB" id="A0A0C9X8T1"/>
<dbReference type="EMBL" id="KN838814">
    <property type="protein sequence ID" value="KIJ94001.1"/>
    <property type="molecule type" value="Genomic_DNA"/>
</dbReference>
<feature type="chain" id="PRO_5002216618" evidence="1">
    <location>
        <begin position="31"/>
        <end position="79"/>
    </location>
</feature>
<keyword evidence="1" id="KW-0732">Signal</keyword>
<dbReference type="HOGENOM" id="CLU_2606405_0_0_1"/>
<keyword evidence="3" id="KW-1185">Reference proteome</keyword>
<proteinExistence type="predicted"/>